<dbReference type="PROSITE" id="PS51257">
    <property type="entry name" value="PROKAR_LIPOPROTEIN"/>
    <property type="match status" value="1"/>
</dbReference>
<dbReference type="PROSITE" id="PS51677">
    <property type="entry name" value="NODB"/>
    <property type="match status" value="1"/>
</dbReference>
<dbReference type="PANTHER" id="PTHR10587">
    <property type="entry name" value="GLYCOSYL TRANSFERASE-RELATED"/>
    <property type="match status" value="1"/>
</dbReference>
<dbReference type="Proteomes" id="UP000234384">
    <property type="component" value="Unassembled WGS sequence"/>
</dbReference>
<protein>
    <submittedName>
        <fullName evidence="3">Polysaccharide deacetylase family protein</fullName>
    </submittedName>
</protein>
<evidence type="ECO:0000259" key="2">
    <source>
        <dbReference type="PROSITE" id="PS51677"/>
    </source>
</evidence>
<feature type="signal peptide" evidence="1">
    <location>
        <begin position="1"/>
        <end position="18"/>
    </location>
</feature>
<evidence type="ECO:0000256" key="1">
    <source>
        <dbReference type="SAM" id="SignalP"/>
    </source>
</evidence>
<gene>
    <name evidence="3" type="ORF">CYJ57_03615</name>
</gene>
<evidence type="ECO:0000313" key="4">
    <source>
        <dbReference type="Proteomes" id="UP000234384"/>
    </source>
</evidence>
<dbReference type="GO" id="GO:0016810">
    <property type="term" value="F:hydrolase activity, acting on carbon-nitrogen (but not peptide) bonds"/>
    <property type="evidence" value="ECO:0007669"/>
    <property type="project" value="InterPro"/>
</dbReference>
<dbReference type="AlphaFoldDB" id="A0A2I1K260"/>
<feature type="chain" id="PRO_5038829236" evidence="1">
    <location>
        <begin position="19"/>
        <end position="312"/>
    </location>
</feature>
<proteinExistence type="predicted"/>
<organism evidence="3 4">
    <name type="scientific">Falseniella ignava</name>
    <dbReference type="NCBI Taxonomy" id="137730"/>
    <lineage>
        <taxon>Bacteria</taxon>
        <taxon>Bacillati</taxon>
        <taxon>Bacillota</taxon>
        <taxon>Bacilli</taxon>
        <taxon>Lactobacillales</taxon>
        <taxon>Aerococcaceae</taxon>
        <taxon>Falseniella</taxon>
    </lineage>
</organism>
<dbReference type="OrthoDB" id="9806342at2"/>
<evidence type="ECO:0000313" key="3">
    <source>
        <dbReference type="EMBL" id="PKY89622.1"/>
    </source>
</evidence>
<dbReference type="Pfam" id="PF01522">
    <property type="entry name" value="Polysacc_deac_1"/>
    <property type="match status" value="1"/>
</dbReference>
<keyword evidence="1" id="KW-0732">Signal</keyword>
<dbReference type="Gene3D" id="3.20.20.370">
    <property type="entry name" value="Glycoside hydrolase/deacetylase"/>
    <property type="match status" value="1"/>
</dbReference>
<accession>A0A2I1K260</accession>
<dbReference type="SUPFAM" id="SSF88713">
    <property type="entry name" value="Glycoside hydrolase/deacetylase"/>
    <property type="match status" value="1"/>
</dbReference>
<comment type="caution">
    <text evidence="3">The sequence shown here is derived from an EMBL/GenBank/DDBJ whole genome shotgun (WGS) entry which is preliminary data.</text>
</comment>
<dbReference type="InterPro" id="IPR011330">
    <property type="entry name" value="Glyco_hydro/deAcase_b/a-brl"/>
</dbReference>
<dbReference type="InterPro" id="IPR050248">
    <property type="entry name" value="Polysacc_deacetylase_ArnD"/>
</dbReference>
<dbReference type="InterPro" id="IPR002509">
    <property type="entry name" value="NODB_dom"/>
</dbReference>
<name>A0A2I1K260_9LACT</name>
<dbReference type="CDD" id="cd10917">
    <property type="entry name" value="CE4_NodB_like_6s_7s"/>
    <property type="match status" value="1"/>
</dbReference>
<dbReference type="EMBL" id="PKHE01000006">
    <property type="protein sequence ID" value="PKY89622.1"/>
    <property type="molecule type" value="Genomic_DNA"/>
</dbReference>
<dbReference type="GO" id="GO:0005975">
    <property type="term" value="P:carbohydrate metabolic process"/>
    <property type="evidence" value="ECO:0007669"/>
    <property type="project" value="InterPro"/>
</dbReference>
<sequence length="312" mass="35852">MQALKICSLTMLTLSVLAGCVNSQANQYSSQQEEITSQEVETAEEMADSVETIEESSATTEGTAVTHRVWTDYQHYATPNESGYAYTIYDDPDISSEIFPMDERSSENVLLFTFDDGPAEPDSYMLEMAKLMKSKNVNAIFLVNGMFLEGERGRLILKEVYDMGFEIGNHTTYHQNLKELTYEEQYEEIARTSELIEEITGEPARWFRPPFGLYNLDTLKVCNELGMQLFTWNFGYDWQDEYLDGDALAEISLTTDYLRKGANILMHDRKWTYEALERMIDGYREMGYEIVDPLLIQSRPNNLEVGTNSQQE</sequence>
<feature type="domain" description="NodB homology" evidence="2">
    <location>
        <begin position="108"/>
        <end position="291"/>
    </location>
</feature>
<reference evidence="3 4" key="1">
    <citation type="submission" date="2017-12" db="EMBL/GenBank/DDBJ databases">
        <title>Phylogenetic diversity of female urinary microbiome.</title>
        <authorList>
            <person name="Thomas-White K."/>
            <person name="Wolfe A.J."/>
        </authorList>
    </citation>
    <scope>NUCLEOTIDE SEQUENCE [LARGE SCALE GENOMIC DNA]</scope>
    <source>
        <strain evidence="3 4">UMB0898</strain>
    </source>
</reference>